<keyword evidence="3" id="KW-1185">Reference proteome</keyword>
<dbReference type="Pfam" id="PF12697">
    <property type="entry name" value="Abhydrolase_6"/>
    <property type="match status" value="1"/>
</dbReference>
<organism evidence="2 3">
    <name type="scientific">Pararhizobium mangrovi</name>
    <dbReference type="NCBI Taxonomy" id="2590452"/>
    <lineage>
        <taxon>Bacteria</taxon>
        <taxon>Pseudomonadati</taxon>
        <taxon>Pseudomonadota</taxon>
        <taxon>Alphaproteobacteria</taxon>
        <taxon>Hyphomicrobiales</taxon>
        <taxon>Rhizobiaceae</taxon>
        <taxon>Rhizobium/Agrobacterium group</taxon>
        <taxon>Pararhizobium</taxon>
    </lineage>
</organism>
<dbReference type="PANTHER" id="PTHR43194:SF2">
    <property type="entry name" value="PEROXISOMAL MEMBRANE PROTEIN LPX1"/>
    <property type="match status" value="1"/>
</dbReference>
<reference evidence="2 3" key="1">
    <citation type="submission" date="2019-06" db="EMBL/GenBank/DDBJ databases">
        <authorList>
            <person name="Li M."/>
        </authorList>
    </citation>
    <scope>NUCLEOTIDE SEQUENCE [LARGE SCALE GENOMIC DNA]</scope>
    <source>
        <strain evidence="2 3">BGMRC6574</strain>
    </source>
</reference>
<proteinExistence type="predicted"/>
<dbReference type="InterPro" id="IPR029058">
    <property type="entry name" value="AB_hydrolase_fold"/>
</dbReference>
<dbReference type="AlphaFoldDB" id="A0A506U8E2"/>
<dbReference type="GO" id="GO:0016787">
    <property type="term" value="F:hydrolase activity"/>
    <property type="evidence" value="ECO:0007669"/>
    <property type="project" value="UniProtKB-KW"/>
</dbReference>
<dbReference type="Proteomes" id="UP000320314">
    <property type="component" value="Unassembled WGS sequence"/>
</dbReference>
<dbReference type="EMBL" id="VHLH01000016">
    <property type="protein sequence ID" value="TPW28147.1"/>
    <property type="molecule type" value="Genomic_DNA"/>
</dbReference>
<comment type="caution">
    <text evidence="2">The sequence shown here is derived from an EMBL/GenBank/DDBJ whole genome shotgun (WGS) entry which is preliminary data.</text>
</comment>
<dbReference type="SUPFAM" id="SSF53474">
    <property type="entry name" value="alpha/beta-Hydrolases"/>
    <property type="match status" value="1"/>
</dbReference>
<protein>
    <submittedName>
        <fullName evidence="2">Alpha/beta hydrolase</fullName>
    </submittedName>
</protein>
<dbReference type="PRINTS" id="PR00111">
    <property type="entry name" value="ABHYDROLASE"/>
</dbReference>
<dbReference type="OrthoDB" id="9791366at2"/>
<accession>A0A506U8E2</accession>
<dbReference type="Gene3D" id="3.40.50.1820">
    <property type="entry name" value="alpha/beta hydrolase"/>
    <property type="match status" value="1"/>
</dbReference>
<sequence length="278" mass="30347">MQPRSTYTEAAGYEIHVTEWGELDRPALLLWHGLARTGRDFDETASALAETHFVLCPDTIGRGLSSWAKPEEYNPAVYVQIALALLDAYAVTRFSFVGTSMGGIIGMLLASGPAKGRINRLVLNDIAPVLDPKALKRIGTYVAAPPAFDRVSAFEAWLRETYAPFGPNTDAFWRRMAETSVRRLPDGRLTVHYDPAIAEGFAALDDDAEGDLWAQYDAITAPTLVFRGADSDLLPAGVADEMRVRGPRPRIHTLPGIGHAPTLANDEQIGLLKDFLVS</sequence>
<gene>
    <name evidence="2" type="ORF">FJU11_09790</name>
</gene>
<dbReference type="RefSeq" id="WP_141166872.1">
    <property type="nucleotide sequence ID" value="NZ_VHLH01000016.1"/>
</dbReference>
<evidence type="ECO:0000259" key="1">
    <source>
        <dbReference type="Pfam" id="PF12697"/>
    </source>
</evidence>
<name>A0A506U8E2_9HYPH</name>
<dbReference type="PANTHER" id="PTHR43194">
    <property type="entry name" value="HYDROLASE ALPHA/BETA FOLD FAMILY"/>
    <property type="match status" value="1"/>
</dbReference>
<evidence type="ECO:0000313" key="3">
    <source>
        <dbReference type="Proteomes" id="UP000320314"/>
    </source>
</evidence>
<dbReference type="InterPro" id="IPR000073">
    <property type="entry name" value="AB_hydrolase_1"/>
</dbReference>
<evidence type="ECO:0000313" key="2">
    <source>
        <dbReference type="EMBL" id="TPW28147.1"/>
    </source>
</evidence>
<keyword evidence="2" id="KW-0378">Hydrolase</keyword>
<feature type="domain" description="AB hydrolase-1" evidence="1">
    <location>
        <begin position="28"/>
        <end position="266"/>
    </location>
</feature>
<dbReference type="InterPro" id="IPR050228">
    <property type="entry name" value="Carboxylesterase_BioH"/>
</dbReference>